<sequence length="441" mass="51409">MSGIKGIQIAKGLPLEILQRVINISLQRWFNISEILQFILDNYDVLDTDPFMRLVSLKNIELTLFFDDSLRFGYKFCGFDTIKLNNERALKFEELLKNGRLSISRICVYKNVKHLLFLLKYSPLNHFPDYVEIPHIALKQPLHKDINIEEEYLRDIPQILKNTRGDNQFTFHIQKFDEPENISDLSELVLFLNSLSDTRAEYEITFGLISTSESLSPSSVYGLTTMLKKYETPRVKFNLMLSNIPLENKFPEYITEFSCYGLSPSGRPIDLNWKMGDQAIFRYDGDLLTISEYMQNLNLRGLLDYIQSVNIFINSDRMEELRCHKYLLPFNVNTLTLIYDEKDETVVDLSFLDVDGKTYLNTLRIVKPSCPTVRVINIKHLQDRIKNLILAMGEHPDRKWEFLDRDLGLDNIYSNVPMVGKALPHDSPLIQNRFISMIHLD</sequence>
<reference evidence="2" key="1">
    <citation type="journal article" date="2014" name="Microb. Cell Fact.">
        <title>Exploiting Issatchenkia orientalis SD108 for succinic acid production.</title>
        <authorList>
            <person name="Xiao H."/>
            <person name="Shao Z."/>
            <person name="Jiang Y."/>
            <person name="Dole S."/>
            <person name="Zhao H."/>
        </authorList>
    </citation>
    <scope>NUCLEOTIDE SEQUENCE [LARGE SCALE GENOMIC DNA]</scope>
    <source>
        <strain evidence="2">SD108</strain>
    </source>
</reference>
<evidence type="ECO:0000313" key="2">
    <source>
        <dbReference type="Proteomes" id="UP000029867"/>
    </source>
</evidence>
<evidence type="ECO:0000313" key="1">
    <source>
        <dbReference type="EMBL" id="KGK37034.1"/>
    </source>
</evidence>
<comment type="caution">
    <text evidence="1">The sequence shown here is derived from an EMBL/GenBank/DDBJ whole genome shotgun (WGS) entry which is preliminary data.</text>
</comment>
<name>A0A099NYD5_PICKU</name>
<dbReference type="VEuPathDB" id="FungiDB:C5L36_0C00190"/>
<gene>
    <name evidence="1" type="ORF">JL09_g3845</name>
</gene>
<dbReference type="HOGENOM" id="CLU_586669_0_0_1"/>
<protein>
    <submittedName>
        <fullName evidence="1">Uncharacterized protein</fullName>
    </submittedName>
</protein>
<accession>A0A099NYD5</accession>
<dbReference type="AlphaFoldDB" id="A0A099NYD5"/>
<dbReference type="EMBL" id="JQFK01000046">
    <property type="protein sequence ID" value="KGK37034.1"/>
    <property type="molecule type" value="Genomic_DNA"/>
</dbReference>
<proteinExistence type="predicted"/>
<dbReference type="Proteomes" id="UP000029867">
    <property type="component" value="Unassembled WGS sequence"/>
</dbReference>
<organism evidence="1 2">
    <name type="scientific">Pichia kudriavzevii</name>
    <name type="common">Yeast</name>
    <name type="synonym">Issatchenkia orientalis</name>
    <dbReference type="NCBI Taxonomy" id="4909"/>
    <lineage>
        <taxon>Eukaryota</taxon>
        <taxon>Fungi</taxon>
        <taxon>Dikarya</taxon>
        <taxon>Ascomycota</taxon>
        <taxon>Saccharomycotina</taxon>
        <taxon>Pichiomycetes</taxon>
        <taxon>Pichiales</taxon>
        <taxon>Pichiaceae</taxon>
        <taxon>Pichia</taxon>
    </lineage>
</organism>